<dbReference type="InterPro" id="IPR006330">
    <property type="entry name" value="Ado/ade_deaminase"/>
</dbReference>
<reference evidence="9" key="1">
    <citation type="journal article" date="2020" name="Stud. Mycol.">
        <title>101 Dothideomycetes genomes: a test case for predicting lifestyles and emergence of pathogens.</title>
        <authorList>
            <person name="Haridas S."/>
            <person name="Albert R."/>
            <person name="Binder M."/>
            <person name="Bloem J."/>
            <person name="Labutti K."/>
            <person name="Salamov A."/>
            <person name="Andreopoulos B."/>
            <person name="Baker S."/>
            <person name="Barry K."/>
            <person name="Bills G."/>
            <person name="Bluhm B."/>
            <person name="Cannon C."/>
            <person name="Castanera R."/>
            <person name="Culley D."/>
            <person name="Daum C."/>
            <person name="Ezra D."/>
            <person name="Gonzalez J."/>
            <person name="Henrissat B."/>
            <person name="Kuo A."/>
            <person name="Liang C."/>
            <person name="Lipzen A."/>
            <person name="Lutzoni F."/>
            <person name="Magnuson J."/>
            <person name="Mondo S."/>
            <person name="Nolan M."/>
            <person name="Ohm R."/>
            <person name="Pangilinan J."/>
            <person name="Park H.-J."/>
            <person name="Ramirez L."/>
            <person name="Alfaro M."/>
            <person name="Sun H."/>
            <person name="Tritt A."/>
            <person name="Yoshinaga Y."/>
            <person name="Zwiers L.-H."/>
            <person name="Turgeon B."/>
            <person name="Goodwin S."/>
            <person name="Spatafora J."/>
            <person name="Crous P."/>
            <person name="Grigoriev I."/>
        </authorList>
    </citation>
    <scope>NUCLEOTIDE SEQUENCE</scope>
    <source>
        <strain evidence="9">CBS 109.77</strain>
    </source>
</reference>
<evidence type="ECO:0000313" key="10">
    <source>
        <dbReference type="Proteomes" id="UP000799757"/>
    </source>
</evidence>
<dbReference type="Gene3D" id="3.20.20.140">
    <property type="entry name" value="Metal-dependent hydrolases"/>
    <property type="match status" value="1"/>
</dbReference>
<dbReference type="GO" id="GO:0004000">
    <property type="term" value="F:adenosine deaminase activity"/>
    <property type="evidence" value="ECO:0007669"/>
    <property type="project" value="TreeGrafter"/>
</dbReference>
<comment type="catalytic activity">
    <reaction evidence="7">
        <text>N(6)-methyl-AMP + H2O + H(+) = IMP + methylamine</text>
        <dbReference type="Rhea" id="RHEA:16001"/>
        <dbReference type="ChEBI" id="CHEBI:15377"/>
        <dbReference type="ChEBI" id="CHEBI:15378"/>
        <dbReference type="ChEBI" id="CHEBI:58053"/>
        <dbReference type="ChEBI" id="CHEBI:59338"/>
        <dbReference type="ChEBI" id="CHEBI:144842"/>
    </reaction>
    <physiologicalReaction direction="left-to-right" evidence="7">
        <dbReference type="Rhea" id="RHEA:16002"/>
    </physiologicalReaction>
</comment>
<dbReference type="OrthoDB" id="272271at2759"/>
<comment type="similarity">
    <text evidence="2">Belongs to the metallo-dependent hydrolases superfamily. Adenosine and AMP deaminases family.</text>
</comment>
<dbReference type="PANTHER" id="PTHR11409:SF42">
    <property type="entry name" value="ADENOSINE DEAMINASE-LIKE PROTEIN"/>
    <property type="match status" value="1"/>
</dbReference>
<dbReference type="GO" id="GO:0009117">
    <property type="term" value="P:nucleotide metabolic process"/>
    <property type="evidence" value="ECO:0007669"/>
    <property type="project" value="UniProtKB-KW"/>
</dbReference>
<comment type="cofactor">
    <cofactor evidence="1">
        <name>Zn(2+)</name>
        <dbReference type="ChEBI" id="CHEBI:29105"/>
    </cofactor>
</comment>
<dbReference type="GO" id="GO:0046103">
    <property type="term" value="P:inosine biosynthetic process"/>
    <property type="evidence" value="ECO:0007669"/>
    <property type="project" value="TreeGrafter"/>
</dbReference>
<name>A0A6A6XLB5_9PLEO</name>
<evidence type="ECO:0000256" key="4">
    <source>
        <dbReference type="ARBA" id="ARBA00022801"/>
    </source>
</evidence>
<gene>
    <name evidence="9" type="ORF">K505DRAFT_372516</name>
</gene>
<dbReference type="GO" id="GO:0046872">
    <property type="term" value="F:metal ion binding"/>
    <property type="evidence" value="ECO:0007669"/>
    <property type="project" value="UniProtKB-KW"/>
</dbReference>
<dbReference type="EMBL" id="MU001808">
    <property type="protein sequence ID" value="KAF2797346.1"/>
    <property type="molecule type" value="Genomic_DNA"/>
</dbReference>
<dbReference type="InterPro" id="IPR001365">
    <property type="entry name" value="A_deaminase_dom"/>
</dbReference>
<keyword evidence="5" id="KW-0862">Zinc</keyword>
<keyword evidence="4 9" id="KW-0378">Hydrolase</keyword>
<evidence type="ECO:0000259" key="8">
    <source>
        <dbReference type="Pfam" id="PF00962"/>
    </source>
</evidence>
<dbReference type="PANTHER" id="PTHR11409">
    <property type="entry name" value="ADENOSINE DEAMINASE"/>
    <property type="match status" value="1"/>
</dbReference>
<accession>A0A6A6XLB5</accession>
<dbReference type="Pfam" id="PF00962">
    <property type="entry name" value="A_deaminase"/>
    <property type="match status" value="1"/>
</dbReference>
<dbReference type="Proteomes" id="UP000799757">
    <property type="component" value="Unassembled WGS sequence"/>
</dbReference>
<keyword evidence="3" id="KW-0479">Metal-binding</keyword>
<keyword evidence="10" id="KW-1185">Reference proteome</keyword>
<dbReference type="InterPro" id="IPR032466">
    <property type="entry name" value="Metal_Hydrolase"/>
</dbReference>
<evidence type="ECO:0000256" key="2">
    <source>
        <dbReference type="ARBA" id="ARBA00006676"/>
    </source>
</evidence>
<organism evidence="9 10">
    <name type="scientific">Melanomma pulvis-pyrius CBS 109.77</name>
    <dbReference type="NCBI Taxonomy" id="1314802"/>
    <lineage>
        <taxon>Eukaryota</taxon>
        <taxon>Fungi</taxon>
        <taxon>Dikarya</taxon>
        <taxon>Ascomycota</taxon>
        <taxon>Pezizomycotina</taxon>
        <taxon>Dothideomycetes</taxon>
        <taxon>Pleosporomycetidae</taxon>
        <taxon>Pleosporales</taxon>
        <taxon>Melanommataceae</taxon>
        <taxon>Melanomma</taxon>
    </lineage>
</organism>
<evidence type="ECO:0000256" key="1">
    <source>
        <dbReference type="ARBA" id="ARBA00001947"/>
    </source>
</evidence>
<feature type="domain" description="Adenosine deaminase" evidence="8">
    <location>
        <begin position="45"/>
        <end position="366"/>
    </location>
</feature>
<evidence type="ECO:0000256" key="7">
    <source>
        <dbReference type="ARBA" id="ARBA00048787"/>
    </source>
</evidence>
<keyword evidence="6" id="KW-0546">Nucleotide metabolism</keyword>
<dbReference type="SUPFAM" id="SSF51556">
    <property type="entry name" value="Metallo-dependent hydrolases"/>
    <property type="match status" value="1"/>
</dbReference>
<evidence type="ECO:0000256" key="3">
    <source>
        <dbReference type="ARBA" id="ARBA00022723"/>
    </source>
</evidence>
<dbReference type="AlphaFoldDB" id="A0A6A6XLB5"/>
<proteinExistence type="inferred from homology"/>
<dbReference type="GO" id="GO:0006154">
    <property type="term" value="P:adenosine catabolic process"/>
    <property type="evidence" value="ECO:0007669"/>
    <property type="project" value="TreeGrafter"/>
</dbReference>
<evidence type="ECO:0000313" key="9">
    <source>
        <dbReference type="EMBL" id="KAF2797346.1"/>
    </source>
</evidence>
<protein>
    <submittedName>
        <fullName evidence="9">Metallo-dependent hydrolase</fullName>
    </submittedName>
</protein>
<evidence type="ECO:0000256" key="6">
    <source>
        <dbReference type="ARBA" id="ARBA00023080"/>
    </source>
</evidence>
<sequence length="374" mass="41558">MAAPVDRAFARRLPKIEVASVSCLPAASLPLLSAPLLSFGSSRQALHAHLTGSISRACLHDIWCAKQARHPARHIQDPLTAIPAGKVDYDIKTFFPLFSSYIYRLCNDLPSIELSTKAVLHDFQADGVVYLELRTTPRAIPEHGISKDDYIKTILDLLRMHNDDPSNTMRVFLIVSVDRRNTAVEAEDVVDLAIKYRSAGVVGVDLCGNPAKGDVRIFTDAFKRAKASGLKMTLHFAETEASATDLELQTLLSWQPDRLGHVIHVKDEFIEAIEREHIGVELCLSCNVYAKMIVGSYPDHHFGMWRHSSVPVALSTDDVGVFCSPLSEEYHLAAIHFGLSRAQLKELCQRAVDSIFTGPDERSRLARIYSEWDG</sequence>
<evidence type="ECO:0000256" key="5">
    <source>
        <dbReference type="ARBA" id="ARBA00022833"/>
    </source>
</evidence>